<reference evidence="3 4" key="1">
    <citation type="submission" date="2014-09" db="EMBL/GenBank/DDBJ databases">
        <authorList>
            <person name="Martin A.A."/>
        </authorList>
    </citation>
    <scope>NUCLEOTIDE SEQUENCE</scope>
    <source>
        <strain evidence="4">ED321</strain>
        <strain evidence="3">ED321 Heterogonic</strain>
    </source>
</reference>
<reference evidence="5" key="2">
    <citation type="submission" date="2020-12" db="UniProtKB">
        <authorList>
            <consortium name="WormBaseParasite"/>
        </authorList>
    </citation>
    <scope>IDENTIFICATION</scope>
</reference>
<protein>
    <submittedName>
        <fullName evidence="3 5">Uncharacterized protein</fullName>
    </submittedName>
</protein>
<keyword evidence="4" id="KW-1185">Reference proteome</keyword>
<dbReference type="OrthoDB" id="5816839at2759"/>
<evidence type="ECO:0000313" key="5">
    <source>
        <dbReference type="WBParaSite" id="SRAE_2000263700.1"/>
    </source>
</evidence>
<accession>A0A090LDV3</accession>
<organism evidence="3">
    <name type="scientific">Strongyloides ratti</name>
    <name type="common">Parasitic roundworm</name>
    <dbReference type="NCBI Taxonomy" id="34506"/>
    <lineage>
        <taxon>Eukaryota</taxon>
        <taxon>Metazoa</taxon>
        <taxon>Ecdysozoa</taxon>
        <taxon>Nematoda</taxon>
        <taxon>Chromadorea</taxon>
        <taxon>Rhabditida</taxon>
        <taxon>Tylenchina</taxon>
        <taxon>Panagrolaimomorpha</taxon>
        <taxon>Strongyloidoidea</taxon>
        <taxon>Strongyloididae</taxon>
        <taxon>Strongyloides</taxon>
    </lineage>
</organism>
<dbReference type="PANTHER" id="PTHR22084:SF4">
    <property type="entry name" value="BZIP DOMAIN-CONTAINING PROTEIN"/>
    <property type="match status" value="1"/>
</dbReference>
<dbReference type="WBParaSite" id="SRAE_2000263700.1">
    <property type="protein sequence ID" value="SRAE_2000263700.1"/>
    <property type="gene ID" value="WBGene00262848"/>
</dbReference>
<evidence type="ECO:0000313" key="3">
    <source>
        <dbReference type="EMBL" id="CEF67976.1"/>
    </source>
</evidence>
<dbReference type="WormBase" id="SRAE_2000263700">
    <property type="protein sequence ID" value="SRP08419"/>
    <property type="gene ID" value="WBGene00262848"/>
</dbReference>
<dbReference type="eggNOG" id="ENOG502RDSB">
    <property type="taxonomic scope" value="Eukaryota"/>
</dbReference>
<name>A0A090LDV3_STRRB</name>
<dbReference type="CTD" id="36380341"/>
<proteinExistence type="predicted"/>
<dbReference type="PANTHER" id="PTHR22084">
    <property type="entry name" value="GEX INTERACTING PROTEIN PROTEIN 4"/>
    <property type="match status" value="1"/>
</dbReference>
<keyword evidence="1" id="KW-0175">Coiled coil</keyword>
<gene>
    <name evidence="3 5 6" type="ORF">SRAE_2000263700</name>
</gene>
<dbReference type="STRING" id="34506.A0A090LDV3"/>
<evidence type="ECO:0000313" key="4">
    <source>
        <dbReference type="Proteomes" id="UP000035682"/>
    </source>
</evidence>
<feature type="region of interest" description="Disordered" evidence="2">
    <location>
        <begin position="652"/>
        <end position="698"/>
    </location>
</feature>
<dbReference type="RefSeq" id="XP_024507176.1">
    <property type="nucleotide sequence ID" value="XM_024653728.1"/>
</dbReference>
<feature type="coiled-coil region" evidence="1">
    <location>
        <begin position="570"/>
        <end position="620"/>
    </location>
</feature>
<dbReference type="GeneID" id="36380341"/>
<feature type="compositionally biased region" description="Basic residues" evidence="2">
    <location>
        <begin position="666"/>
        <end position="675"/>
    </location>
</feature>
<dbReference type="AlphaFoldDB" id="A0A090LDV3"/>
<evidence type="ECO:0000313" key="6">
    <source>
        <dbReference type="WormBase" id="SRAE_2000263700"/>
    </source>
</evidence>
<sequence length="837" mass="96096">MNGSYNGQSNIIIQQSNYINDSFCSGTDDEIPPISSNNSIQITSNGSGNDISFNINHVIQSGNHMNGNSILHQTHHNQNIYESSNSFHQSYHHISEYQDDTTIPSTSSSIGLQYTSVDSNPTSNGNIITLNSITNSQILHNSSSHQIILTSPKEESSTIVQKYETSGEIIPVNRNNNINGSLSIATSTYLEHHPNSILLSSNDIDNSNHHQVSDSNYVTTTSQSHISTGPTYYLETVKNSPIVSGPVNGNHVVYRTLTSICNNNQNMKHNSISSGRDNICFSLKNSNNNSIQHEGGQQSNLICNNCNIGNNFNSNTNLRPFNNNNNYEKIQQNINQDCERILKKNIHKITLKNNKNLERIEYVSFSPSDLNIIVSNNDGISQKISKSESIEKEMSGYIDDSQNVEKIIPTEDNNIGMIKNSNKKEKFSQSKVTTLDEDHKKQNMAKQQKLEAKRARQAEVARKRYHNLSEEEKKELNKKRTFAQKMKRQRDKEMMELDNILRQSNDIIEDPEINKILKSKKMRARWAEAARARYHRMTPEEKKTYNLKRRMKQLSSTVHENEEMTPEEKQKILQKNLKEQNAKKAEAARLRYHAMTDEEKRAYNKKRTEALRKKRDEEEKLLSIPVKNITKDTWEKAQKILTRNEKRAAAARLRYQKMTPEERRLYNRRKPKNHSSKNSEFGHSESLNDEQLSYDERSDKTFSMSSSIDCSLEENDVLLNIEKDVIRRTHIAKQTLIRQNNYNIQKKIEKRISNSNSNINNHSNYTSQIHQSCEDQLILNDLHPHSMSESDIVYSQDGFVQILPESLSIESNVLENYQSSPMSSQTYHHDESNLIDL</sequence>
<evidence type="ECO:0000256" key="1">
    <source>
        <dbReference type="SAM" id="Coils"/>
    </source>
</evidence>
<dbReference type="EMBL" id="LN609529">
    <property type="protein sequence ID" value="CEF67976.1"/>
    <property type="molecule type" value="Genomic_DNA"/>
</dbReference>
<evidence type="ECO:0000256" key="2">
    <source>
        <dbReference type="SAM" id="MobiDB-lite"/>
    </source>
</evidence>
<dbReference type="Proteomes" id="UP000035682">
    <property type="component" value="Unplaced"/>
</dbReference>